<evidence type="ECO:0000256" key="3">
    <source>
        <dbReference type="ARBA" id="ARBA00023004"/>
    </source>
</evidence>
<sequence length="610" mass="67325">MLTGIITFLTIVEPEYAYVPPNEKVVNSEDKDLNKFHQVSFIQNEDQEKLIEQGKDFFYKETFGNEVFFTDIMGLFDGAFSFPTITKAIIKLNGKGTDNLMVESAQKVKIGDRTIEKGELIETGLDVPKGAYVPLGVKFKYDEGNLKAGISCALCHASVNQNGEVVQGISNNDLDIGLMLALATNSASYFTHTEMESIKQFIKDENRVIENSEGNIEALPNIEQLEEFVDREVMKWPKGSNDTTIDFKNNPVQTIDVFTKGDQPYGWSGQGQIGPFKGLSAAINNAHSQNMDSVSQTAISNEVLNIDKELYLAILLQNAANEKYRYDPKTGVKPSEFFSKVDPTPGADGVNTLIPSSTYPRASYMTSVGLFSSSDGLRTWEQQNAMSAFMNTLEPPKTGLKATSKTSRAEGRIVFENAGCISCHGGTYLTNNKVIPSEEIGTDNSRAMGFKKLENFFASPSIYDPETPVPLPENPIVKEVQMTKEQELQLRLGWAFGGSEGGYKTISLYGLYWSAPYLHDGGVAVGPNIEKDIGVPGTIFKGIKPSARNSLLAMIDSNLRKKVIIENNKNEKLRTAHVSGKGHEYWVDTSTGFSKEEQQALIDYLLKVTD</sequence>
<keyword evidence="1 4" id="KW-0349">Heme</keyword>
<dbReference type="GO" id="GO:0046872">
    <property type="term" value="F:metal ion binding"/>
    <property type="evidence" value="ECO:0007669"/>
    <property type="project" value="UniProtKB-KW"/>
</dbReference>
<comment type="caution">
    <text evidence="6">The sequence shown here is derived from an EMBL/GenBank/DDBJ whole genome shotgun (WGS) entry which is preliminary data.</text>
</comment>
<evidence type="ECO:0000256" key="4">
    <source>
        <dbReference type="PROSITE-ProRule" id="PRU00433"/>
    </source>
</evidence>
<dbReference type="InterPro" id="IPR051395">
    <property type="entry name" value="Cytochrome_c_Peroxidase/MauG"/>
</dbReference>
<evidence type="ECO:0000256" key="2">
    <source>
        <dbReference type="ARBA" id="ARBA00022723"/>
    </source>
</evidence>
<feature type="domain" description="Cytochrome c" evidence="5">
    <location>
        <begin position="406"/>
        <end position="499"/>
    </location>
</feature>
<proteinExistence type="predicted"/>
<dbReference type="PANTHER" id="PTHR30600">
    <property type="entry name" value="CYTOCHROME C PEROXIDASE-RELATED"/>
    <property type="match status" value="1"/>
</dbReference>
<dbReference type="OrthoDB" id="9772811at2"/>
<gene>
    <name evidence="6" type="ORF">FS935_02595</name>
</gene>
<dbReference type="Proteomes" id="UP000321363">
    <property type="component" value="Unassembled WGS sequence"/>
</dbReference>
<name>A0A5C6WC87_9BACI</name>
<accession>A0A5C6WC87</accession>
<dbReference type="GO" id="GO:0009055">
    <property type="term" value="F:electron transfer activity"/>
    <property type="evidence" value="ECO:0007669"/>
    <property type="project" value="InterPro"/>
</dbReference>
<dbReference type="PROSITE" id="PS51007">
    <property type="entry name" value="CYTC"/>
    <property type="match status" value="1"/>
</dbReference>
<dbReference type="InterPro" id="IPR009056">
    <property type="entry name" value="Cyt_c-like_dom"/>
</dbReference>
<keyword evidence="3 4" id="KW-0408">Iron</keyword>
<organism evidence="6 7">
    <name type="scientific">Metabacillus litoralis</name>
    <dbReference type="NCBI Taxonomy" id="152268"/>
    <lineage>
        <taxon>Bacteria</taxon>
        <taxon>Bacillati</taxon>
        <taxon>Bacillota</taxon>
        <taxon>Bacilli</taxon>
        <taxon>Bacillales</taxon>
        <taxon>Bacillaceae</taxon>
        <taxon>Metabacillus</taxon>
    </lineage>
</organism>
<dbReference type="SUPFAM" id="SSF46626">
    <property type="entry name" value="Cytochrome c"/>
    <property type="match status" value="1"/>
</dbReference>
<dbReference type="GO" id="GO:0020037">
    <property type="term" value="F:heme binding"/>
    <property type="evidence" value="ECO:0007669"/>
    <property type="project" value="InterPro"/>
</dbReference>
<evidence type="ECO:0000313" key="6">
    <source>
        <dbReference type="EMBL" id="TXC93462.1"/>
    </source>
</evidence>
<dbReference type="PANTHER" id="PTHR30600:SF9">
    <property type="entry name" value="BLR7738 PROTEIN"/>
    <property type="match status" value="1"/>
</dbReference>
<dbReference type="Gene3D" id="1.10.760.10">
    <property type="entry name" value="Cytochrome c-like domain"/>
    <property type="match status" value="1"/>
</dbReference>
<dbReference type="EMBL" id="VOQF01000001">
    <property type="protein sequence ID" value="TXC93462.1"/>
    <property type="molecule type" value="Genomic_DNA"/>
</dbReference>
<evidence type="ECO:0000313" key="7">
    <source>
        <dbReference type="Proteomes" id="UP000321363"/>
    </source>
</evidence>
<dbReference type="AlphaFoldDB" id="A0A5C6WC87"/>
<keyword evidence="2 4" id="KW-0479">Metal-binding</keyword>
<dbReference type="InterPro" id="IPR036909">
    <property type="entry name" value="Cyt_c-like_dom_sf"/>
</dbReference>
<reference evidence="6 7" key="1">
    <citation type="journal article" date="2005" name="Int. J. Syst. Evol. Microbiol.">
        <title>Bacillus litoralis sp. nov., isolated from a tidal flat of the Yellow Sea in Korea.</title>
        <authorList>
            <person name="Yoon J.H."/>
            <person name="Oh T.K."/>
        </authorList>
    </citation>
    <scope>NUCLEOTIDE SEQUENCE [LARGE SCALE GENOMIC DNA]</scope>
    <source>
        <strain evidence="6 7">SW-211</strain>
    </source>
</reference>
<protein>
    <submittedName>
        <fullName evidence="6">Electron transport protein</fullName>
    </submittedName>
</protein>
<keyword evidence="7" id="KW-1185">Reference proteome</keyword>
<evidence type="ECO:0000256" key="1">
    <source>
        <dbReference type="ARBA" id="ARBA00022617"/>
    </source>
</evidence>
<dbReference type="GO" id="GO:0004130">
    <property type="term" value="F:cytochrome-c peroxidase activity"/>
    <property type="evidence" value="ECO:0007669"/>
    <property type="project" value="TreeGrafter"/>
</dbReference>
<evidence type="ECO:0000259" key="5">
    <source>
        <dbReference type="PROSITE" id="PS51007"/>
    </source>
</evidence>